<keyword evidence="4" id="KW-0238">DNA-binding</keyword>
<dbReference type="InterPro" id="IPR012349">
    <property type="entry name" value="Split_barrel_FMN-bd"/>
</dbReference>
<dbReference type="PANTHER" id="PTHR30466">
    <property type="entry name" value="FLAVIN REDUCTASE"/>
    <property type="match status" value="1"/>
</dbReference>
<evidence type="ECO:0000313" key="9">
    <source>
        <dbReference type="Proteomes" id="UP000274601"/>
    </source>
</evidence>
<dbReference type="Pfam" id="PF01613">
    <property type="entry name" value="Flavin_Reduct"/>
    <property type="match status" value="1"/>
</dbReference>
<evidence type="ECO:0000259" key="6">
    <source>
        <dbReference type="SMART" id="SM00895"/>
    </source>
</evidence>
<accession>A0A495Q9U8</accession>
<feature type="domain" description="GntR C-terminal" evidence="6">
    <location>
        <begin position="190"/>
        <end position="311"/>
    </location>
</feature>
<dbReference type="SMART" id="SM00895">
    <property type="entry name" value="FCD"/>
    <property type="match status" value="1"/>
</dbReference>
<reference evidence="8 9" key="1">
    <citation type="submission" date="2018-10" db="EMBL/GenBank/DDBJ databases">
        <title>Genomic Encyclopedia of Archaeal and Bacterial Type Strains, Phase II (KMG-II): from individual species to whole genera.</title>
        <authorList>
            <person name="Goeker M."/>
        </authorList>
    </citation>
    <scope>NUCLEOTIDE SEQUENCE [LARGE SCALE GENOMIC DNA]</scope>
    <source>
        <strain evidence="8 9">DSM 43383</strain>
    </source>
</reference>
<dbReference type="EMBL" id="RBWU01000008">
    <property type="protein sequence ID" value="RKS68263.1"/>
    <property type="molecule type" value="Genomic_DNA"/>
</dbReference>
<dbReference type="RefSeq" id="WP_121438185.1">
    <property type="nucleotide sequence ID" value="NZ_RBWU01000008.1"/>
</dbReference>
<dbReference type="InterPro" id="IPR002563">
    <property type="entry name" value="Flavin_Rdtase-like_dom"/>
</dbReference>
<organism evidence="8 9">
    <name type="scientific">Actinomadura pelletieri DSM 43383</name>
    <dbReference type="NCBI Taxonomy" id="1120940"/>
    <lineage>
        <taxon>Bacteria</taxon>
        <taxon>Bacillati</taxon>
        <taxon>Actinomycetota</taxon>
        <taxon>Actinomycetes</taxon>
        <taxon>Streptosporangiales</taxon>
        <taxon>Thermomonosporaceae</taxon>
        <taxon>Actinomadura</taxon>
    </lineage>
</organism>
<dbReference type="GO" id="GO:0010181">
    <property type="term" value="F:FMN binding"/>
    <property type="evidence" value="ECO:0007669"/>
    <property type="project" value="InterPro"/>
</dbReference>
<dbReference type="InterPro" id="IPR008920">
    <property type="entry name" value="TF_FadR/GntR_C"/>
</dbReference>
<evidence type="ECO:0000256" key="5">
    <source>
        <dbReference type="ARBA" id="ARBA00023163"/>
    </source>
</evidence>
<comment type="similarity">
    <text evidence="1">Belongs to the non-flavoprotein flavin reductase family.</text>
</comment>
<dbReference type="OrthoDB" id="9792858at2"/>
<evidence type="ECO:0000256" key="3">
    <source>
        <dbReference type="ARBA" id="ARBA00023015"/>
    </source>
</evidence>
<evidence type="ECO:0000259" key="7">
    <source>
        <dbReference type="SMART" id="SM00903"/>
    </source>
</evidence>
<evidence type="ECO:0000256" key="2">
    <source>
        <dbReference type="ARBA" id="ARBA00023002"/>
    </source>
</evidence>
<dbReference type="SMART" id="SM00903">
    <property type="entry name" value="Flavin_Reduct"/>
    <property type="match status" value="1"/>
</dbReference>
<gene>
    <name evidence="8" type="ORF">BZB76_6523</name>
</gene>
<dbReference type="Gene3D" id="2.30.110.10">
    <property type="entry name" value="Electron Transport, Fmn-binding Protein, Chain A"/>
    <property type="match status" value="1"/>
</dbReference>
<name>A0A495Q9U8_9ACTN</name>
<dbReference type="InterPro" id="IPR011711">
    <property type="entry name" value="GntR_C"/>
</dbReference>
<keyword evidence="5" id="KW-0804">Transcription</keyword>
<keyword evidence="2" id="KW-0560">Oxidoreductase</keyword>
<dbReference type="GO" id="GO:0042602">
    <property type="term" value="F:riboflavin reductase (NADPH) activity"/>
    <property type="evidence" value="ECO:0007669"/>
    <property type="project" value="TreeGrafter"/>
</dbReference>
<dbReference type="AlphaFoldDB" id="A0A495Q9U8"/>
<keyword evidence="9" id="KW-1185">Reference proteome</keyword>
<dbReference type="Pfam" id="PF07729">
    <property type="entry name" value="FCD"/>
    <property type="match status" value="1"/>
</dbReference>
<evidence type="ECO:0000313" key="8">
    <source>
        <dbReference type="EMBL" id="RKS68263.1"/>
    </source>
</evidence>
<comment type="caution">
    <text evidence="8">The sequence shown here is derived from an EMBL/GenBank/DDBJ whole genome shotgun (WGS) entry which is preliminary data.</text>
</comment>
<evidence type="ECO:0000256" key="1">
    <source>
        <dbReference type="ARBA" id="ARBA00008898"/>
    </source>
</evidence>
<dbReference type="Gene3D" id="1.20.120.530">
    <property type="entry name" value="GntR ligand-binding domain-like"/>
    <property type="match status" value="1"/>
</dbReference>
<protein>
    <submittedName>
        <fullName evidence="8">Flavin reductase (DIM6/NTAB) family NADH-FMN oxidoreductase RutF</fullName>
    </submittedName>
</protein>
<keyword evidence="3" id="KW-0805">Transcription regulation</keyword>
<proteinExistence type="inferred from homology"/>
<dbReference type="SUPFAM" id="SSF50475">
    <property type="entry name" value="FMN-binding split barrel"/>
    <property type="match status" value="1"/>
</dbReference>
<sequence length="319" mass="33682">MTATDPQTGFKKAAGHFASGVTIVTTRNGGHVYGITCSSFVSLSLNPLLVTVSVNSQSPFLAEVRESGCLAVSVLADQQQDVSRYFATRGRGRAEGEFPNLATESMTTGAPIVSDCLSWFDAKLHAILPGGDHKILIGEVVAAGGRDGAPLLYWAGNYRTLDVAPPVDRIEQYADAMSVQLHLIGLDSTGLLDAQLALEPAAGALAARVRSAAGLSALRASLAESRTLTADPEAFTESALRFHTALGAASENPAVAASVQALGRSRRAHYANGTTRESMIRTIEAHERIYRAIESGDAERTRALVTDHLTTVGARLCHQ</sequence>
<dbReference type="SUPFAM" id="SSF48008">
    <property type="entry name" value="GntR ligand-binding domain-like"/>
    <property type="match status" value="1"/>
</dbReference>
<dbReference type="InterPro" id="IPR050268">
    <property type="entry name" value="NADH-dep_flavin_reductase"/>
</dbReference>
<evidence type="ECO:0000256" key="4">
    <source>
        <dbReference type="ARBA" id="ARBA00023125"/>
    </source>
</evidence>
<feature type="domain" description="Flavin reductase like" evidence="7">
    <location>
        <begin position="14"/>
        <end position="160"/>
    </location>
</feature>
<dbReference type="Proteomes" id="UP000274601">
    <property type="component" value="Unassembled WGS sequence"/>
</dbReference>
<dbReference type="GO" id="GO:0003677">
    <property type="term" value="F:DNA binding"/>
    <property type="evidence" value="ECO:0007669"/>
    <property type="project" value="UniProtKB-KW"/>
</dbReference>
<dbReference type="PANTHER" id="PTHR30466:SF11">
    <property type="entry name" value="FLAVIN-DEPENDENT MONOOXYGENASE, REDUCTASE SUBUNIT HSAB"/>
    <property type="match status" value="1"/>
</dbReference>